<keyword evidence="3 6" id="KW-1133">Transmembrane helix</keyword>
<feature type="transmembrane region" description="Helical" evidence="6">
    <location>
        <begin position="194"/>
        <end position="212"/>
    </location>
</feature>
<feature type="transmembrane region" description="Helical" evidence="6">
    <location>
        <begin position="302"/>
        <end position="322"/>
    </location>
</feature>
<dbReference type="InterPro" id="IPR020846">
    <property type="entry name" value="MFS_dom"/>
</dbReference>
<reference evidence="8 9" key="1">
    <citation type="submission" date="2019-02" db="EMBL/GenBank/DDBJ databases">
        <title>Genome sequencing of the rare red list fungi Antrodiella citrinella (Flaviporus citrinellus).</title>
        <authorList>
            <person name="Buettner E."/>
            <person name="Kellner H."/>
        </authorList>
    </citation>
    <scope>NUCLEOTIDE SEQUENCE [LARGE SCALE GENOMIC DNA]</scope>
    <source>
        <strain evidence="8 9">DSM 108506</strain>
    </source>
</reference>
<dbReference type="Pfam" id="PF07690">
    <property type="entry name" value="MFS_1"/>
    <property type="match status" value="1"/>
</dbReference>
<keyword evidence="4 6" id="KW-0472">Membrane</keyword>
<feature type="domain" description="Major facilitator superfamily (MFS) profile" evidence="7">
    <location>
        <begin position="66"/>
        <end position="587"/>
    </location>
</feature>
<dbReference type="AlphaFoldDB" id="A0A4S4MWL9"/>
<dbReference type="SUPFAM" id="SSF103473">
    <property type="entry name" value="MFS general substrate transporter"/>
    <property type="match status" value="1"/>
</dbReference>
<protein>
    <recommendedName>
        <fullName evidence="7">Major facilitator superfamily (MFS) profile domain-containing protein</fullName>
    </recommendedName>
</protein>
<dbReference type="GO" id="GO:0005886">
    <property type="term" value="C:plasma membrane"/>
    <property type="evidence" value="ECO:0007669"/>
    <property type="project" value="TreeGrafter"/>
</dbReference>
<dbReference type="PANTHER" id="PTHR23501">
    <property type="entry name" value="MAJOR FACILITATOR SUPERFAMILY"/>
    <property type="match status" value="1"/>
</dbReference>
<feature type="region of interest" description="Disordered" evidence="5">
    <location>
        <begin position="600"/>
        <end position="636"/>
    </location>
</feature>
<dbReference type="Gene3D" id="1.20.1250.20">
    <property type="entry name" value="MFS general substrate transporter like domains"/>
    <property type="match status" value="1"/>
</dbReference>
<name>A0A4S4MWL9_9APHY</name>
<dbReference type="OrthoDB" id="6770063at2759"/>
<evidence type="ECO:0000256" key="4">
    <source>
        <dbReference type="ARBA" id="ARBA00023136"/>
    </source>
</evidence>
<feature type="transmembrane region" description="Helical" evidence="6">
    <location>
        <begin position="419"/>
        <end position="436"/>
    </location>
</feature>
<comment type="subcellular location">
    <subcellularLocation>
        <location evidence="1">Membrane</location>
        <topology evidence="1">Multi-pass membrane protein</topology>
    </subcellularLocation>
</comment>
<feature type="transmembrane region" description="Helical" evidence="6">
    <location>
        <begin position="391"/>
        <end position="412"/>
    </location>
</feature>
<feature type="transmembrane region" description="Helical" evidence="6">
    <location>
        <begin position="269"/>
        <end position="290"/>
    </location>
</feature>
<feature type="region of interest" description="Disordered" evidence="5">
    <location>
        <begin position="16"/>
        <end position="53"/>
    </location>
</feature>
<comment type="caution">
    <text evidence="8">The sequence shown here is derived from an EMBL/GenBank/DDBJ whole genome shotgun (WGS) entry which is preliminary data.</text>
</comment>
<feature type="transmembrane region" description="Helical" evidence="6">
    <location>
        <begin position="353"/>
        <end position="379"/>
    </location>
</feature>
<keyword evidence="2 6" id="KW-0812">Transmembrane</keyword>
<dbReference type="GO" id="GO:0022857">
    <property type="term" value="F:transmembrane transporter activity"/>
    <property type="evidence" value="ECO:0007669"/>
    <property type="project" value="InterPro"/>
</dbReference>
<evidence type="ECO:0000256" key="6">
    <source>
        <dbReference type="SAM" id="Phobius"/>
    </source>
</evidence>
<feature type="compositionally biased region" description="Low complexity" evidence="5">
    <location>
        <begin position="38"/>
        <end position="50"/>
    </location>
</feature>
<dbReference type="PROSITE" id="PS50850">
    <property type="entry name" value="MFS"/>
    <property type="match status" value="1"/>
</dbReference>
<evidence type="ECO:0000313" key="8">
    <source>
        <dbReference type="EMBL" id="THH30779.1"/>
    </source>
</evidence>
<sequence>MYFLYKYVKRKRQERKGAVHPLQTAAQAEQRDEGQPVTTSNDSNGTTSSTLPKSSTRTQIIKTIILMIGLALPVFLETLDYTIVATAQAHIASIFNSLPLQSYIGTVYLLTSTVFLPLFATFADIFGRHWTLQLALLLFMVGSAISTGSNNMPTLLAGRGIAGIGAAGLLAAVRIILADSVSLDANNWQQSAMFFLYTIGFCLGPFIGGALFNVSFRWVFAINLPCAAAAMVIAFVLLRGRTKSAVIRELPDSSNVGHKESFGRRLFRVDWIGAIMFMGAGILVLLALNWGSSERWSETKVIVSWVIGGVLAIGFVIWEVVLEHIGETSDNSSRLFVDPMIPMSLFRSLDVCVVMYATFVTGVIMLVMFYFVAIFSTIVNGLSPDKAGAQLIYFAPGMGGGSIISIYAIKIWRQPKYPAILGGIVETVALGLISLGMEHNNQSQVDGFMAMAGVGVGLSLGPLAVHARFSQPEALVAVVSALSLFFRSFGGTVGLAQCGAVLNAKVNTFIAGAIASGAFSNSDISSLTAATASSSLTSLQDISGLPPNVQQLVKDAFRNALKWCFISLIPWSALAAVLTVTLSPIQDRAYLAQQKPVDSDGGYPLESAPQLQNNTPKTDVHQSVREFNDKEPRPYA</sequence>
<organism evidence="8 9">
    <name type="scientific">Antrodiella citrinella</name>
    <dbReference type="NCBI Taxonomy" id="2447956"/>
    <lineage>
        <taxon>Eukaryota</taxon>
        <taxon>Fungi</taxon>
        <taxon>Dikarya</taxon>
        <taxon>Basidiomycota</taxon>
        <taxon>Agaricomycotina</taxon>
        <taxon>Agaricomycetes</taxon>
        <taxon>Polyporales</taxon>
        <taxon>Steccherinaceae</taxon>
        <taxon>Antrodiella</taxon>
    </lineage>
</organism>
<dbReference type="InterPro" id="IPR036259">
    <property type="entry name" value="MFS_trans_sf"/>
</dbReference>
<feature type="transmembrane region" description="Helical" evidence="6">
    <location>
        <begin position="63"/>
        <end position="83"/>
    </location>
</feature>
<feature type="transmembrane region" description="Helical" evidence="6">
    <location>
        <begin position="218"/>
        <end position="238"/>
    </location>
</feature>
<dbReference type="Proteomes" id="UP000308730">
    <property type="component" value="Unassembled WGS sequence"/>
</dbReference>
<feature type="compositionally biased region" description="Basic and acidic residues" evidence="5">
    <location>
        <begin position="618"/>
        <end position="636"/>
    </location>
</feature>
<accession>A0A4S4MWL9</accession>
<proteinExistence type="predicted"/>
<gene>
    <name evidence="8" type="ORF">EUX98_g3402</name>
</gene>
<feature type="transmembrane region" description="Helical" evidence="6">
    <location>
        <begin position="448"/>
        <end position="467"/>
    </location>
</feature>
<evidence type="ECO:0000256" key="3">
    <source>
        <dbReference type="ARBA" id="ARBA00022989"/>
    </source>
</evidence>
<dbReference type="EMBL" id="SGPM01000068">
    <property type="protein sequence ID" value="THH30779.1"/>
    <property type="molecule type" value="Genomic_DNA"/>
</dbReference>
<feature type="transmembrane region" description="Helical" evidence="6">
    <location>
        <begin position="560"/>
        <end position="585"/>
    </location>
</feature>
<feature type="transmembrane region" description="Helical" evidence="6">
    <location>
        <begin position="130"/>
        <end position="149"/>
    </location>
</feature>
<feature type="transmembrane region" description="Helical" evidence="6">
    <location>
        <begin position="103"/>
        <end position="123"/>
    </location>
</feature>
<keyword evidence="9" id="KW-1185">Reference proteome</keyword>
<evidence type="ECO:0000256" key="2">
    <source>
        <dbReference type="ARBA" id="ARBA00022692"/>
    </source>
</evidence>
<dbReference type="InterPro" id="IPR011701">
    <property type="entry name" value="MFS"/>
</dbReference>
<feature type="transmembrane region" description="Helical" evidence="6">
    <location>
        <begin position="161"/>
        <end position="182"/>
    </location>
</feature>
<feature type="transmembrane region" description="Helical" evidence="6">
    <location>
        <begin position="474"/>
        <end position="496"/>
    </location>
</feature>
<evidence type="ECO:0000259" key="7">
    <source>
        <dbReference type="PROSITE" id="PS50850"/>
    </source>
</evidence>
<dbReference type="PANTHER" id="PTHR23501:SF39">
    <property type="entry name" value="MULTIDRUG TRANSPORTER, PUTATIVE (AFU_ORTHOLOGUE AFUA_1G05010)-RELATED"/>
    <property type="match status" value="1"/>
</dbReference>
<evidence type="ECO:0000256" key="5">
    <source>
        <dbReference type="SAM" id="MobiDB-lite"/>
    </source>
</evidence>
<evidence type="ECO:0000256" key="1">
    <source>
        <dbReference type="ARBA" id="ARBA00004141"/>
    </source>
</evidence>
<evidence type="ECO:0000313" key="9">
    <source>
        <dbReference type="Proteomes" id="UP000308730"/>
    </source>
</evidence>